<dbReference type="Proteomes" id="UP001295444">
    <property type="component" value="Chromosome 05"/>
</dbReference>
<reference evidence="2" key="1">
    <citation type="submission" date="2022-03" db="EMBL/GenBank/DDBJ databases">
        <authorList>
            <person name="Alioto T."/>
            <person name="Alioto T."/>
            <person name="Gomez Garrido J."/>
        </authorList>
    </citation>
    <scope>NUCLEOTIDE SEQUENCE</scope>
</reference>
<feature type="region of interest" description="Disordered" evidence="1">
    <location>
        <begin position="1"/>
        <end position="34"/>
    </location>
</feature>
<name>A0AAD1SAN9_PELCU</name>
<dbReference type="AlphaFoldDB" id="A0AAD1SAN9"/>
<accession>A0AAD1SAN9</accession>
<organism evidence="2 3">
    <name type="scientific">Pelobates cultripes</name>
    <name type="common">Western spadefoot toad</name>
    <dbReference type="NCBI Taxonomy" id="61616"/>
    <lineage>
        <taxon>Eukaryota</taxon>
        <taxon>Metazoa</taxon>
        <taxon>Chordata</taxon>
        <taxon>Craniata</taxon>
        <taxon>Vertebrata</taxon>
        <taxon>Euteleostomi</taxon>
        <taxon>Amphibia</taxon>
        <taxon>Batrachia</taxon>
        <taxon>Anura</taxon>
        <taxon>Pelobatoidea</taxon>
        <taxon>Pelobatidae</taxon>
        <taxon>Pelobates</taxon>
    </lineage>
</organism>
<sequence length="156" mass="17089">MDGYLAPSTPGHHEAAGANMADSPTRSLTSEPAEPSLADISADIRALTAAVVTKEDMRALSDTLHAAIRTEVTSLRAEITTQANRMQAAECTVQAMGDRLEASNIAIHRQEVTDWILGPTDQRQGPQTPGQQRRRRDNTPRRPQTRRQLVPTDPEE</sequence>
<dbReference type="EMBL" id="OW240916">
    <property type="protein sequence ID" value="CAH2296305.1"/>
    <property type="molecule type" value="Genomic_DNA"/>
</dbReference>
<gene>
    <name evidence="2" type="ORF">PECUL_23A020101</name>
</gene>
<feature type="region of interest" description="Disordered" evidence="1">
    <location>
        <begin position="116"/>
        <end position="156"/>
    </location>
</feature>
<protein>
    <submittedName>
        <fullName evidence="2">Uncharacterized protein</fullName>
    </submittedName>
</protein>
<proteinExistence type="predicted"/>
<evidence type="ECO:0000313" key="2">
    <source>
        <dbReference type="EMBL" id="CAH2296305.1"/>
    </source>
</evidence>
<feature type="compositionally biased region" description="Low complexity" evidence="1">
    <location>
        <begin position="118"/>
        <end position="131"/>
    </location>
</feature>
<evidence type="ECO:0000256" key="1">
    <source>
        <dbReference type="SAM" id="MobiDB-lite"/>
    </source>
</evidence>
<evidence type="ECO:0000313" key="3">
    <source>
        <dbReference type="Proteomes" id="UP001295444"/>
    </source>
</evidence>
<keyword evidence="3" id="KW-1185">Reference proteome</keyword>